<dbReference type="PRINTS" id="PR00133">
    <property type="entry name" value="GLHYDRLASE3"/>
</dbReference>
<proteinExistence type="inferred from homology"/>
<dbReference type="InterPro" id="IPR002772">
    <property type="entry name" value="Glyco_hydro_3_C"/>
</dbReference>
<evidence type="ECO:0000313" key="8">
    <source>
        <dbReference type="Proteomes" id="UP000249082"/>
    </source>
</evidence>
<dbReference type="SMART" id="SM01217">
    <property type="entry name" value="Fn3_like"/>
    <property type="match status" value="1"/>
</dbReference>
<dbReference type="Gene3D" id="3.20.20.300">
    <property type="entry name" value="Glycoside hydrolase, family 3, N-terminal domain"/>
    <property type="match status" value="1"/>
</dbReference>
<name>A0A2W5ND88_9SPHN</name>
<dbReference type="SUPFAM" id="SSF51445">
    <property type="entry name" value="(Trans)glycosidases"/>
    <property type="match status" value="1"/>
</dbReference>
<evidence type="ECO:0000313" key="7">
    <source>
        <dbReference type="EMBL" id="PZQ51064.1"/>
    </source>
</evidence>
<dbReference type="InterPro" id="IPR050288">
    <property type="entry name" value="Cellulose_deg_GH3"/>
</dbReference>
<dbReference type="PROSITE" id="PS51820">
    <property type="entry name" value="PA14"/>
    <property type="match status" value="1"/>
</dbReference>
<dbReference type="Proteomes" id="UP000249082">
    <property type="component" value="Unassembled WGS sequence"/>
</dbReference>
<dbReference type="EMBL" id="QFPX01000028">
    <property type="protein sequence ID" value="PZQ51064.1"/>
    <property type="molecule type" value="Genomic_DNA"/>
</dbReference>
<dbReference type="InterPro" id="IPR019800">
    <property type="entry name" value="Glyco_hydro_3_AS"/>
</dbReference>
<keyword evidence="3" id="KW-0119">Carbohydrate metabolism</keyword>
<evidence type="ECO:0000256" key="3">
    <source>
        <dbReference type="ARBA" id="ARBA00023277"/>
    </source>
</evidence>
<accession>A0A2W5ND88</accession>
<dbReference type="AlphaFoldDB" id="A0A2W5ND88"/>
<evidence type="ECO:0000259" key="6">
    <source>
        <dbReference type="PROSITE" id="PS51820"/>
    </source>
</evidence>
<dbReference type="Pfam" id="PF14310">
    <property type="entry name" value="Fn3-like"/>
    <property type="match status" value="1"/>
</dbReference>
<dbReference type="Pfam" id="PF00933">
    <property type="entry name" value="Glyco_hydro_3"/>
    <property type="match status" value="1"/>
</dbReference>
<evidence type="ECO:0000256" key="1">
    <source>
        <dbReference type="ARBA" id="ARBA00005336"/>
    </source>
</evidence>
<feature type="domain" description="PA14" evidence="6">
    <location>
        <begin position="387"/>
        <end position="536"/>
    </location>
</feature>
<reference evidence="7 8" key="1">
    <citation type="submission" date="2017-08" db="EMBL/GenBank/DDBJ databases">
        <title>Infants hospitalized years apart are colonized by the same room-sourced microbial strains.</title>
        <authorList>
            <person name="Brooks B."/>
            <person name="Olm M.R."/>
            <person name="Firek B.A."/>
            <person name="Baker R."/>
            <person name="Thomas B.C."/>
            <person name="Morowitz M.J."/>
            <person name="Banfield J.F."/>
        </authorList>
    </citation>
    <scope>NUCLEOTIDE SEQUENCE [LARGE SCALE GENOMIC DNA]</scope>
    <source>
        <strain evidence="7">S2_005_002_R2_33</strain>
    </source>
</reference>
<dbReference type="Gene3D" id="2.60.120.260">
    <property type="entry name" value="Galactose-binding domain-like"/>
    <property type="match status" value="1"/>
</dbReference>
<dbReference type="InterPro" id="IPR026891">
    <property type="entry name" value="Fn3-like"/>
</dbReference>
<dbReference type="InterPro" id="IPR013783">
    <property type="entry name" value="Ig-like_fold"/>
</dbReference>
<dbReference type="Gene3D" id="2.60.40.10">
    <property type="entry name" value="Immunoglobulins"/>
    <property type="match status" value="1"/>
</dbReference>
<dbReference type="InterPro" id="IPR036881">
    <property type="entry name" value="Glyco_hydro_3_C_sf"/>
</dbReference>
<dbReference type="InterPro" id="IPR036962">
    <property type="entry name" value="Glyco_hydro_3_N_sf"/>
</dbReference>
<dbReference type="SUPFAM" id="SSF56988">
    <property type="entry name" value="Anthrax protective antigen"/>
    <property type="match status" value="1"/>
</dbReference>
<dbReference type="GO" id="GO:0004553">
    <property type="term" value="F:hydrolase activity, hydrolyzing O-glycosyl compounds"/>
    <property type="evidence" value="ECO:0007669"/>
    <property type="project" value="InterPro"/>
</dbReference>
<evidence type="ECO:0000256" key="5">
    <source>
        <dbReference type="RuleBase" id="RU361161"/>
    </source>
</evidence>
<organism evidence="7 8">
    <name type="scientific">Novosphingobium pentaromativorans</name>
    <dbReference type="NCBI Taxonomy" id="205844"/>
    <lineage>
        <taxon>Bacteria</taxon>
        <taxon>Pseudomonadati</taxon>
        <taxon>Pseudomonadota</taxon>
        <taxon>Alphaproteobacteria</taxon>
        <taxon>Sphingomonadales</taxon>
        <taxon>Sphingomonadaceae</taxon>
        <taxon>Novosphingobium</taxon>
    </lineage>
</organism>
<protein>
    <submittedName>
        <fullName evidence="7">Beta-glucosidase</fullName>
    </submittedName>
</protein>
<sequence length="793" mass="83851">MTDITLSQASALTAGGAMWSSVALPEADIPAFTMSDGPLGIASGRVDERDIALLSPCATLLGATWDRDLCRRLGELVGHEAVARGVDAVLAPNLNLARSPLAGRAFEYFSEDPVLAGVLGAEWAAGLQSTGTGSVAKHLVCNDSETARDEVDVRVDERTLREVYLLPFEYAVDAGCVGLLAAYNRVNGAWCAEQAEVLTNIVKGEWAFGGLVMSDWFGTHSTEGSINAGLDLEMPGPARFLGSKVEAAVEAGSVLRSRVEDAAARVTAVARGLNAAKSPPPPAEEAEALLVEAAAAGFTLLRNEGAMLPLVPGTIGRLAVIGPNAYAPCFQGGTFAKISISPDVPTPLDTLRETYGANCDLVFEPGVDPQPRLPAMPVVPAQDIGDGCTRGMTVAYFAQPGCSGELLMRETRDTNSLVWFVGVHEQAIFTRPGSLRASGRFTAESGGPHAVYLGSTGKARILVDGREVLTAGGEVPASEIMGVLKRGDADVATIELAEGQEVVVTVEFDWVGGRVQGLWYGLRRPDSAEAMLHRAVEAARGADAVLLVVGETSDSSVESKDRADTRLPELQERLIAQVCAVNPRTAVIVNVGHAFDCSWEQGAAAVLSAWYPGQGFAQALANVLSGRSEPRGRLPVTIAAQEADYPAYALAPADDGTLTYSEGTRFGYRGLVAAGRPAHHPFGSGQGYARVEWSEPEGGEGALSIVLTNTGNRETCEVVQVYRDEPECALVGFARAILTPGESRRVRVPLEPKALRFWSDVGWKPVADRLTLRLARHCEDAGHPVAFNVSDLF</sequence>
<dbReference type="Gene3D" id="3.40.50.1700">
    <property type="entry name" value="Glycoside hydrolase family 3 C-terminal domain"/>
    <property type="match status" value="1"/>
</dbReference>
<comment type="similarity">
    <text evidence="1 5">Belongs to the glycosyl hydrolase 3 family.</text>
</comment>
<dbReference type="InterPro" id="IPR017853">
    <property type="entry name" value="GH"/>
</dbReference>
<dbReference type="PROSITE" id="PS00775">
    <property type="entry name" value="GLYCOSYL_HYDROL_F3"/>
    <property type="match status" value="1"/>
</dbReference>
<keyword evidence="4 5" id="KW-0326">Glycosidase</keyword>
<dbReference type="InterPro" id="IPR001764">
    <property type="entry name" value="Glyco_hydro_3_N"/>
</dbReference>
<comment type="caution">
    <text evidence="7">The sequence shown here is derived from an EMBL/GenBank/DDBJ whole genome shotgun (WGS) entry which is preliminary data.</text>
</comment>
<dbReference type="PANTHER" id="PTHR42715:SF10">
    <property type="entry name" value="BETA-GLUCOSIDASE"/>
    <property type="match status" value="1"/>
</dbReference>
<dbReference type="GO" id="GO:0005975">
    <property type="term" value="P:carbohydrate metabolic process"/>
    <property type="evidence" value="ECO:0007669"/>
    <property type="project" value="InterPro"/>
</dbReference>
<evidence type="ECO:0000256" key="4">
    <source>
        <dbReference type="ARBA" id="ARBA00023295"/>
    </source>
</evidence>
<evidence type="ECO:0000256" key="2">
    <source>
        <dbReference type="ARBA" id="ARBA00022801"/>
    </source>
</evidence>
<gene>
    <name evidence="7" type="ORF">DI555_21500</name>
</gene>
<dbReference type="PANTHER" id="PTHR42715">
    <property type="entry name" value="BETA-GLUCOSIDASE"/>
    <property type="match status" value="1"/>
</dbReference>
<keyword evidence="2 5" id="KW-0378">Hydrolase</keyword>
<dbReference type="Pfam" id="PF01915">
    <property type="entry name" value="Glyco_hydro_3_C"/>
    <property type="match status" value="1"/>
</dbReference>
<dbReference type="SUPFAM" id="SSF52279">
    <property type="entry name" value="Beta-D-glucan exohydrolase, C-terminal domain"/>
    <property type="match status" value="1"/>
</dbReference>
<dbReference type="InterPro" id="IPR037524">
    <property type="entry name" value="PA14/GLEYA"/>
</dbReference>